<dbReference type="OrthoDB" id="3250101at2759"/>
<dbReference type="Proteomes" id="UP000765509">
    <property type="component" value="Unassembled WGS sequence"/>
</dbReference>
<dbReference type="SUPFAM" id="SSF56672">
    <property type="entry name" value="DNA/RNA polymerases"/>
    <property type="match status" value="1"/>
</dbReference>
<proteinExistence type="predicted"/>
<evidence type="ECO:0000313" key="1">
    <source>
        <dbReference type="EMBL" id="MBW0522565.1"/>
    </source>
</evidence>
<dbReference type="EMBL" id="AVOT02029647">
    <property type="protein sequence ID" value="MBW0522565.1"/>
    <property type="molecule type" value="Genomic_DNA"/>
</dbReference>
<gene>
    <name evidence="1" type="ORF">O181_062280</name>
</gene>
<sequence>MHRLGILKAEMIFLDPAGIMGIKGELFVINNCTSQHFTLVNNYLDSSGININNHPNRYFTIGENKRQKFAFPLEKNEITVIREVRNLKQEKLVEAFAYYNELLADIKGHEVETMLNMEIPYPPPLTRPAYPDSPLARESLECHINELIKLGFLRKDGHNEEVEVTTPVIITWHNHKSWMVGDFTELDTYTIPDMYPIPIIHETFTNYSKKDSSLL</sequence>
<accession>A0A9Q3I177</accession>
<evidence type="ECO:0000313" key="2">
    <source>
        <dbReference type="Proteomes" id="UP000765509"/>
    </source>
</evidence>
<dbReference type="InterPro" id="IPR043502">
    <property type="entry name" value="DNA/RNA_pol_sf"/>
</dbReference>
<organism evidence="1 2">
    <name type="scientific">Austropuccinia psidii MF-1</name>
    <dbReference type="NCBI Taxonomy" id="1389203"/>
    <lineage>
        <taxon>Eukaryota</taxon>
        <taxon>Fungi</taxon>
        <taxon>Dikarya</taxon>
        <taxon>Basidiomycota</taxon>
        <taxon>Pucciniomycotina</taxon>
        <taxon>Pucciniomycetes</taxon>
        <taxon>Pucciniales</taxon>
        <taxon>Sphaerophragmiaceae</taxon>
        <taxon>Austropuccinia</taxon>
    </lineage>
</organism>
<dbReference type="Gene3D" id="3.10.10.10">
    <property type="entry name" value="HIV Type 1 Reverse Transcriptase, subunit A, domain 1"/>
    <property type="match status" value="1"/>
</dbReference>
<comment type="caution">
    <text evidence="1">The sequence shown here is derived from an EMBL/GenBank/DDBJ whole genome shotgun (WGS) entry which is preliminary data.</text>
</comment>
<name>A0A9Q3I177_9BASI</name>
<keyword evidence="2" id="KW-1185">Reference proteome</keyword>
<protein>
    <submittedName>
        <fullName evidence="1">Uncharacterized protein</fullName>
    </submittedName>
</protein>
<dbReference type="AlphaFoldDB" id="A0A9Q3I177"/>
<reference evidence="1" key="1">
    <citation type="submission" date="2021-03" db="EMBL/GenBank/DDBJ databases">
        <title>Draft genome sequence of rust myrtle Austropuccinia psidii MF-1, a brazilian biotype.</title>
        <authorList>
            <person name="Quecine M.C."/>
            <person name="Pachon D.M.R."/>
            <person name="Bonatelli M.L."/>
            <person name="Correr F.H."/>
            <person name="Franceschini L.M."/>
            <person name="Leite T.F."/>
            <person name="Margarido G.R.A."/>
            <person name="Almeida C.A."/>
            <person name="Ferrarezi J.A."/>
            <person name="Labate C.A."/>
        </authorList>
    </citation>
    <scope>NUCLEOTIDE SEQUENCE</scope>
    <source>
        <strain evidence="1">MF-1</strain>
    </source>
</reference>